<dbReference type="KEGG" id="vg:15011476"/>
<dbReference type="RefSeq" id="YP_007674904.1">
    <property type="nucleotide sequence ID" value="NC_020853.1"/>
</dbReference>
<keyword evidence="2" id="KW-1185">Reference proteome</keyword>
<evidence type="ECO:0000313" key="2">
    <source>
        <dbReference type="Proteomes" id="UP000201389"/>
    </source>
</evidence>
<dbReference type="EMBL" id="HQ632859">
    <property type="protein sequence ID" value="AGH31444.1"/>
    <property type="molecule type" value="Genomic_DNA"/>
</dbReference>
<evidence type="ECO:0000313" key="1">
    <source>
        <dbReference type="EMBL" id="AGH31444.1"/>
    </source>
</evidence>
<accession>M4QSW8</accession>
<proteinExistence type="predicted"/>
<organism evidence="1 2">
    <name type="scientific">Loktanella phage pCB2051-A</name>
    <dbReference type="NCBI Taxonomy" id="754044"/>
    <lineage>
        <taxon>Viruses</taxon>
        <taxon>Duplodnaviria</taxon>
        <taxon>Heunggongvirae</taxon>
        <taxon>Uroviricota</taxon>
        <taxon>Caudoviricetes</taxon>
        <taxon>Casjensviridae</taxon>
        <taxon>Broinstvirus</taxon>
        <taxon>Broinstvirus pCB2051A</taxon>
    </lineage>
</organism>
<name>M4QSW8_9CAUD</name>
<reference evidence="1 2" key="1">
    <citation type="submission" date="2010-10" db="EMBL/GenBank/DDBJ databases">
        <title>The Genome Sequence of Loktanella phage pCB2051-A.</title>
        <authorList>
            <consortium name="The Broad Institute Genome Sequencing Platform"/>
            <person name="Henn M.R."/>
            <person name="Buchan A."/>
            <person name="Levin J."/>
            <person name="Malboeuf C."/>
            <person name="Casali M."/>
            <person name="Russ C."/>
            <person name="Lennon N."/>
            <person name="Chapman S.B."/>
            <person name="Erlich R."/>
            <person name="Young S.K."/>
            <person name="Yandava C."/>
            <person name="Zeng Q."/>
            <person name="Alvarado L."/>
            <person name="Anderson S."/>
            <person name="Berlin A."/>
            <person name="Chen Z."/>
            <person name="Freedman E."/>
            <person name="Gellesch M."/>
            <person name="Goldberg J."/>
            <person name="Green L."/>
            <person name="Griggs A."/>
            <person name="Gujja S."/>
            <person name="Heilman E.R."/>
            <person name="Heiman D."/>
            <person name="Hollinger A."/>
            <person name="Howarth C."/>
            <person name="Larson L."/>
            <person name="Mehta T."/>
            <person name="Pearson M."/>
            <person name="Roberts A."/>
            <person name="Ryan E."/>
            <person name="Saif S."/>
            <person name="Shea T."/>
            <person name="Shenoy N."/>
            <person name="Sisk P."/>
            <person name="Stolte C."/>
            <person name="Sykes S."/>
            <person name="White J."/>
            <person name="Haas B."/>
            <person name="Nusbaum C."/>
            <person name="Birren B."/>
        </authorList>
    </citation>
    <scope>NUCLEOTIDE SEQUENCE [LARGE SCALE GENOMIC DNA]</scope>
    <source>
        <strain evidence="2">pCB2051-A</strain>
    </source>
</reference>
<protein>
    <submittedName>
        <fullName evidence="1">Uncharacterized protein</fullName>
    </submittedName>
</protein>
<gene>
    <name evidence="1" type="ORF">LOKG_00007</name>
</gene>
<dbReference type="Proteomes" id="UP000201389">
    <property type="component" value="Segment"/>
</dbReference>
<dbReference type="GeneID" id="15011476"/>
<sequence length="58" mass="6581">MTRKSALMGRLLTTTKTDVLSNFTVQPHRSGKNLIIEEMQKKTPAKTKMVIKRAGHRT</sequence>